<dbReference type="GO" id="GO:0004462">
    <property type="term" value="F:lactoylglutathione lyase activity"/>
    <property type="evidence" value="ECO:0007669"/>
    <property type="project" value="InterPro"/>
</dbReference>
<dbReference type="InterPro" id="IPR018146">
    <property type="entry name" value="Glyoxalase_1_CS"/>
</dbReference>
<keyword evidence="4" id="KW-1185">Reference proteome</keyword>
<organism evidence="3 4">
    <name type="scientific">Pseudovibrio exalbescens</name>
    <dbReference type="NCBI Taxonomy" id="197461"/>
    <lineage>
        <taxon>Bacteria</taxon>
        <taxon>Pseudomonadati</taxon>
        <taxon>Pseudomonadota</taxon>
        <taxon>Alphaproteobacteria</taxon>
        <taxon>Hyphomicrobiales</taxon>
        <taxon>Stappiaceae</taxon>
        <taxon>Pseudovibrio</taxon>
    </lineage>
</organism>
<dbReference type="RefSeq" id="WP_028480877.1">
    <property type="nucleotide sequence ID" value="NZ_LVVZ01000019.1"/>
</dbReference>
<dbReference type="CDD" id="cd07253">
    <property type="entry name" value="GLOD5"/>
    <property type="match status" value="1"/>
</dbReference>
<gene>
    <name evidence="3" type="ORF">A3843_13150</name>
</gene>
<accession>A0A1U7JG97</accession>
<evidence type="ECO:0000313" key="3">
    <source>
        <dbReference type="EMBL" id="OKL43714.1"/>
    </source>
</evidence>
<reference evidence="3 4" key="1">
    <citation type="submission" date="2016-03" db="EMBL/GenBank/DDBJ databases">
        <title>Genome sequence of Nesiotobacter sp. nov., a moderately halophilic alphaproteobacterium isolated from the Yellow Sea, China.</title>
        <authorList>
            <person name="Zhang G."/>
            <person name="Zhang R."/>
        </authorList>
    </citation>
    <scope>NUCLEOTIDE SEQUENCE [LARGE SCALE GENOMIC DNA]</scope>
    <source>
        <strain evidence="3 4">WB1-6</strain>
    </source>
</reference>
<evidence type="ECO:0000259" key="2">
    <source>
        <dbReference type="PROSITE" id="PS51819"/>
    </source>
</evidence>
<dbReference type="GO" id="GO:0046872">
    <property type="term" value="F:metal ion binding"/>
    <property type="evidence" value="ECO:0007669"/>
    <property type="project" value="UniProtKB-KW"/>
</dbReference>
<dbReference type="PANTHER" id="PTHR21366">
    <property type="entry name" value="GLYOXALASE FAMILY PROTEIN"/>
    <property type="match status" value="1"/>
</dbReference>
<sequence>MRVISLDHIVLTVQDLDRACAFYRDVLGLEEVVFGAGRKGFRFGMQKINLQVATHAANPKASVETPGSADLCVLIDSVEEAIDHLTAASVKIEEGPVYRTGARSPLLSIYIRDPDGNLIELAQPQNVVLGQHSE</sequence>
<dbReference type="InterPro" id="IPR037523">
    <property type="entry name" value="VOC_core"/>
</dbReference>
<dbReference type="STRING" id="197461.A3843_13150"/>
<proteinExistence type="predicted"/>
<dbReference type="Pfam" id="PF00903">
    <property type="entry name" value="Glyoxalase"/>
    <property type="match status" value="1"/>
</dbReference>
<dbReference type="PROSITE" id="PS51819">
    <property type="entry name" value="VOC"/>
    <property type="match status" value="1"/>
</dbReference>
<feature type="domain" description="VOC" evidence="2">
    <location>
        <begin position="5"/>
        <end position="124"/>
    </location>
</feature>
<dbReference type="AlphaFoldDB" id="A0A1U7JG97"/>
<evidence type="ECO:0000256" key="1">
    <source>
        <dbReference type="ARBA" id="ARBA00022723"/>
    </source>
</evidence>
<dbReference type="InterPro" id="IPR029068">
    <property type="entry name" value="Glyas_Bleomycin-R_OHBP_Dase"/>
</dbReference>
<evidence type="ECO:0000313" key="4">
    <source>
        <dbReference type="Proteomes" id="UP000185783"/>
    </source>
</evidence>
<dbReference type="Proteomes" id="UP000185783">
    <property type="component" value="Unassembled WGS sequence"/>
</dbReference>
<name>A0A1U7JG97_9HYPH</name>
<dbReference type="InterPro" id="IPR050383">
    <property type="entry name" value="GlyoxalaseI/FosfomycinResist"/>
</dbReference>
<dbReference type="PROSITE" id="PS00934">
    <property type="entry name" value="GLYOXALASE_I_1"/>
    <property type="match status" value="1"/>
</dbReference>
<dbReference type="Gene3D" id="3.10.180.10">
    <property type="entry name" value="2,3-Dihydroxybiphenyl 1,2-Dioxygenase, domain 1"/>
    <property type="match status" value="1"/>
</dbReference>
<keyword evidence="1" id="KW-0479">Metal-binding</keyword>
<dbReference type="PANTHER" id="PTHR21366:SF14">
    <property type="entry name" value="GLYOXALASE DOMAIN-CONTAINING PROTEIN 5"/>
    <property type="match status" value="1"/>
</dbReference>
<dbReference type="InterPro" id="IPR004360">
    <property type="entry name" value="Glyas_Fos-R_dOase_dom"/>
</dbReference>
<dbReference type="EMBL" id="LVVZ01000019">
    <property type="protein sequence ID" value="OKL43714.1"/>
    <property type="molecule type" value="Genomic_DNA"/>
</dbReference>
<comment type="caution">
    <text evidence="3">The sequence shown here is derived from an EMBL/GenBank/DDBJ whole genome shotgun (WGS) entry which is preliminary data.</text>
</comment>
<protein>
    <recommendedName>
        <fullName evidence="2">VOC domain-containing protein</fullName>
    </recommendedName>
</protein>
<dbReference type="SUPFAM" id="SSF54593">
    <property type="entry name" value="Glyoxalase/Bleomycin resistance protein/Dihydroxybiphenyl dioxygenase"/>
    <property type="match status" value="1"/>
</dbReference>